<evidence type="ECO:0000259" key="2">
    <source>
        <dbReference type="SMART" id="SM00382"/>
    </source>
</evidence>
<dbReference type="AlphaFoldDB" id="A0A9P9DUP2"/>
<feature type="domain" description="AAA+ ATPase" evidence="2">
    <location>
        <begin position="569"/>
        <end position="694"/>
    </location>
</feature>
<dbReference type="SMART" id="SM00382">
    <property type="entry name" value="AAA"/>
    <property type="match status" value="1"/>
</dbReference>
<dbReference type="Pfam" id="PF23232">
    <property type="entry name" value="AAA_lid_13"/>
    <property type="match status" value="1"/>
</dbReference>
<dbReference type="EMBL" id="JAGMUV010000020">
    <property type="protein sequence ID" value="KAH7126025.1"/>
    <property type="molecule type" value="Genomic_DNA"/>
</dbReference>
<dbReference type="SUPFAM" id="SSF52540">
    <property type="entry name" value="P-loop containing nucleoside triphosphate hydrolases"/>
    <property type="match status" value="1"/>
</dbReference>
<protein>
    <submittedName>
        <fullName evidence="3">ATPase</fullName>
    </submittedName>
</protein>
<proteinExistence type="predicted"/>
<accession>A0A9P9DUP2</accession>
<dbReference type="OrthoDB" id="10042665at2759"/>
<dbReference type="GO" id="GO:0005524">
    <property type="term" value="F:ATP binding"/>
    <property type="evidence" value="ECO:0007669"/>
    <property type="project" value="InterPro"/>
</dbReference>
<dbReference type="CDD" id="cd19481">
    <property type="entry name" value="RecA-like_protease"/>
    <property type="match status" value="1"/>
</dbReference>
<evidence type="ECO:0000313" key="4">
    <source>
        <dbReference type="Proteomes" id="UP000738349"/>
    </source>
</evidence>
<name>A0A9P9DUP2_9HYPO</name>
<organism evidence="3 4">
    <name type="scientific">Dactylonectria macrodidyma</name>
    <dbReference type="NCBI Taxonomy" id="307937"/>
    <lineage>
        <taxon>Eukaryota</taxon>
        <taxon>Fungi</taxon>
        <taxon>Dikarya</taxon>
        <taxon>Ascomycota</taxon>
        <taxon>Pezizomycotina</taxon>
        <taxon>Sordariomycetes</taxon>
        <taxon>Hypocreomycetidae</taxon>
        <taxon>Hypocreales</taxon>
        <taxon>Nectriaceae</taxon>
        <taxon>Dactylonectria</taxon>
    </lineage>
</organism>
<dbReference type="Pfam" id="PF00004">
    <property type="entry name" value="AAA"/>
    <property type="match status" value="1"/>
</dbReference>
<evidence type="ECO:0000313" key="3">
    <source>
        <dbReference type="EMBL" id="KAH7126025.1"/>
    </source>
</evidence>
<gene>
    <name evidence="3" type="ORF">EDB81DRAFT_202950</name>
</gene>
<dbReference type="Gene3D" id="3.40.50.300">
    <property type="entry name" value="P-loop containing nucleotide triphosphate hydrolases"/>
    <property type="match status" value="1"/>
</dbReference>
<dbReference type="PANTHER" id="PTHR46411">
    <property type="entry name" value="FAMILY ATPASE, PUTATIVE-RELATED"/>
    <property type="match status" value="1"/>
</dbReference>
<comment type="caution">
    <text evidence="3">The sequence shown here is derived from an EMBL/GenBank/DDBJ whole genome shotgun (WGS) entry which is preliminary data.</text>
</comment>
<feature type="compositionally biased region" description="Basic and acidic residues" evidence="1">
    <location>
        <begin position="63"/>
        <end position="72"/>
    </location>
</feature>
<sequence length="818" mass="92870">MSHQSGPWPPAMPLRTHGQAQNLAYYTQNAIGDSQIGARANPNAVNPCDPAPSSTRESEDEAEPNRLHQESRIRHRPPMMVDWRRELCRFLETPNESTDDDILEKLEETSKLLREAEHLKLLAFAQQGPPKFQVINRIECHNFDEHGIYLDMPWVVESGPYQAHLRCSSLIPNLDLHLERNKDVTCIVYRNFACCGTSSSRASRSQTYGVDPSSLLVEEYVCIVSDELKTALTQLAEVALQGIPHPDFMGDESQRIPYPYLWWFHRRPNIELSKSQLDPTIQQHVEVFQGYVEDCLGDTWAAVDALLANGKITAQYMDYLFVPNEIVLSRSNSSSVAQLEAFTPTDWLEGLNTDSQPAPSTQLYPSISVNHWVFDGNFQQESTILMIGQPPSMTEEFPIDQLLVYPMKYATHEVAAALRERGKMFWKCRHRNFIYFSGAVKDSIYNAHAGSRFIIDTATHRLLHPPAQGLVPPSRYRDDIGPQLMAQDDPPSELNDTFYMCLPTTMYGFHMLKKTWLTLSVGYFQDVIWNKEAFDLLVIDDITKELVEAVVTNHVHAEKNADVIHGKGNGLLILLHGGPGTGKTLTAESVAEIAKKPLYRVTCGDIGTKAEAVEEYLQVVFLLGKKWGCIVLLDEADVFLEQRSLHSLDRNALVSVFLRALEYYDGILILTSNRVGTFDEAFMSRIQLNLRYKNLVQDQRRQIWENFINRLEKPEPEQNAETDTGCLVADGPQPNTNLGVDTQSMRDQLDKLAEPPLNGREIRNLISTARQLAMFRKKKMGYEHLKAVMMEGDKFNAYLKDLRKGFSADEIKNHRGDR</sequence>
<dbReference type="GO" id="GO:0016887">
    <property type="term" value="F:ATP hydrolysis activity"/>
    <property type="evidence" value="ECO:0007669"/>
    <property type="project" value="InterPro"/>
</dbReference>
<dbReference type="PANTHER" id="PTHR46411:SF2">
    <property type="entry name" value="AAA+ ATPASE DOMAIN-CONTAINING PROTEIN"/>
    <property type="match status" value="1"/>
</dbReference>
<dbReference type="InterPro" id="IPR003959">
    <property type="entry name" value="ATPase_AAA_core"/>
</dbReference>
<dbReference type="InterPro" id="IPR056599">
    <property type="entry name" value="AAA_lid_fung"/>
</dbReference>
<feature type="region of interest" description="Disordered" evidence="1">
    <location>
        <begin position="37"/>
        <end position="73"/>
    </location>
</feature>
<dbReference type="Proteomes" id="UP000738349">
    <property type="component" value="Unassembled WGS sequence"/>
</dbReference>
<evidence type="ECO:0000256" key="1">
    <source>
        <dbReference type="SAM" id="MobiDB-lite"/>
    </source>
</evidence>
<dbReference type="InterPro" id="IPR027417">
    <property type="entry name" value="P-loop_NTPase"/>
</dbReference>
<reference evidence="3" key="1">
    <citation type="journal article" date="2021" name="Nat. Commun.">
        <title>Genetic determinants of endophytism in the Arabidopsis root mycobiome.</title>
        <authorList>
            <person name="Mesny F."/>
            <person name="Miyauchi S."/>
            <person name="Thiergart T."/>
            <person name="Pickel B."/>
            <person name="Atanasova L."/>
            <person name="Karlsson M."/>
            <person name="Huettel B."/>
            <person name="Barry K.W."/>
            <person name="Haridas S."/>
            <person name="Chen C."/>
            <person name="Bauer D."/>
            <person name="Andreopoulos W."/>
            <person name="Pangilinan J."/>
            <person name="LaButti K."/>
            <person name="Riley R."/>
            <person name="Lipzen A."/>
            <person name="Clum A."/>
            <person name="Drula E."/>
            <person name="Henrissat B."/>
            <person name="Kohler A."/>
            <person name="Grigoriev I.V."/>
            <person name="Martin F.M."/>
            <person name="Hacquard S."/>
        </authorList>
    </citation>
    <scope>NUCLEOTIDE SEQUENCE</scope>
    <source>
        <strain evidence="3">MPI-CAGE-AT-0147</strain>
    </source>
</reference>
<dbReference type="InterPro" id="IPR003593">
    <property type="entry name" value="AAA+_ATPase"/>
</dbReference>
<keyword evidence="4" id="KW-1185">Reference proteome</keyword>